<reference evidence="3" key="3">
    <citation type="submission" date="2025-08" db="UniProtKB">
        <authorList>
            <consortium name="RefSeq"/>
        </authorList>
    </citation>
    <scope>IDENTIFICATION</scope>
    <source>
        <strain evidence="3">NI907</strain>
    </source>
</reference>
<dbReference type="KEGG" id="pgri:PgNI_06639"/>
<protein>
    <recommendedName>
        <fullName evidence="4">Aflatoxin regulatory protein domain-containing protein</fullName>
    </recommendedName>
</protein>
<evidence type="ECO:0000313" key="2">
    <source>
        <dbReference type="Proteomes" id="UP000515153"/>
    </source>
</evidence>
<gene>
    <name evidence="3" type="ORF">PgNI_06639</name>
</gene>
<sequence>MAHPGLRAARAYYSPKRDSSNSSINLQQRPCTPQRDPRGEPTAAGQNSESPTADSGAWSFLNEMQYSPGGLTPAVDLSLGLQLPRPTSDAGVAGTSSSGLQQLLVEPGAGPLPLYDHPSSPIGGGEYARSSFLPEAAEATPCTCMGTMLELLEIIWACIGGREEEATENLFKCLDRSGERCRELLRCSNCCILARNPSVVAMLSRQLLAVANELSHRLVGYDQLGLHPAAPTFQWGDYTVQDPEINERLREGNLLFDKRSVQLPM</sequence>
<accession>A0A6P8B3Y7</accession>
<dbReference type="RefSeq" id="XP_030981878.1">
    <property type="nucleotide sequence ID" value="XM_031126660.1"/>
</dbReference>
<organism evidence="2 3">
    <name type="scientific">Pyricularia grisea</name>
    <name type="common">Crabgrass-specific blast fungus</name>
    <name type="synonym">Magnaporthe grisea</name>
    <dbReference type="NCBI Taxonomy" id="148305"/>
    <lineage>
        <taxon>Eukaryota</taxon>
        <taxon>Fungi</taxon>
        <taxon>Dikarya</taxon>
        <taxon>Ascomycota</taxon>
        <taxon>Pezizomycotina</taxon>
        <taxon>Sordariomycetes</taxon>
        <taxon>Sordariomycetidae</taxon>
        <taxon>Magnaporthales</taxon>
        <taxon>Pyriculariaceae</taxon>
        <taxon>Pyricularia</taxon>
    </lineage>
</organism>
<reference evidence="2 3" key="1">
    <citation type="journal article" date="2019" name="Mol. Biol. Evol.">
        <title>Blast fungal genomes show frequent chromosomal changes, gene gains and losses, and effector gene turnover.</title>
        <authorList>
            <person name="Gomez Luciano L.B."/>
            <person name="Jason Tsai I."/>
            <person name="Chuma I."/>
            <person name="Tosa Y."/>
            <person name="Chen Y.H."/>
            <person name="Li J.Y."/>
            <person name="Li M.Y."/>
            <person name="Jade Lu M.Y."/>
            <person name="Nakayashiki H."/>
            <person name="Li W.H."/>
        </authorList>
    </citation>
    <scope>NUCLEOTIDE SEQUENCE [LARGE SCALE GENOMIC DNA]</scope>
    <source>
        <strain evidence="2 3">NI907</strain>
    </source>
</reference>
<keyword evidence="2" id="KW-1185">Reference proteome</keyword>
<dbReference type="AlphaFoldDB" id="A0A6P8B3Y7"/>
<name>A0A6P8B3Y7_PYRGI</name>
<dbReference type="GeneID" id="41961569"/>
<dbReference type="Proteomes" id="UP000515153">
    <property type="component" value="Chromosome I"/>
</dbReference>
<feature type="compositionally biased region" description="Polar residues" evidence="1">
    <location>
        <begin position="44"/>
        <end position="53"/>
    </location>
</feature>
<evidence type="ECO:0000313" key="3">
    <source>
        <dbReference type="RefSeq" id="XP_030981878.1"/>
    </source>
</evidence>
<evidence type="ECO:0000256" key="1">
    <source>
        <dbReference type="SAM" id="MobiDB-lite"/>
    </source>
</evidence>
<feature type="region of interest" description="Disordered" evidence="1">
    <location>
        <begin position="1"/>
        <end position="56"/>
    </location>
</feature>
<reference evidence="3" key="2">
    <citation type="submission" date="2019-10" db="EMBL/GenBank/DDBJ databases">
        <authorList>
            <consortium name="NCBI Genome Project"/>
        </authorList>
    </citation>
    <scope>NUCLEOTIDE SEQUENCE</scope>
    <source>
        <strain evidence="3">NI907</strain>
    </source>
</reference>
<evidence type="ECO:0008006" key="4">
    <source>
        <dbReference type="Google" id="ProtNLM"/>
    </source>
</evidence>
<proteinExistence type="predicted"/>
<feature type="compositionally biased region" description="Polar residues" evidence="1">
    <location>
        <begin position="20"/>
        <end position="31"/>
    </location>
</feature>